<sequence>MRVRPLSFFLATLCLTGTIAATNVPAPAMARPDGHDWRGGGRGNWDHGHRGYDNRRGPGWGGGGGGYYHHGSGVGMAVGAGVAGLAVGALLGGALAAQAAPPPGAYYPPQPEPPPPPPAYYPQASYGPPPY</sequence>
<feature type="compositionally biased region" description="Low complexity" evidence="1">
    <location>
        <begin position="121"/>
        <end position="131"/>
    </location>
</feature>
<evidence type="ECO:0000256" key="1">
    <source>
        <dbReference type="SAM" id="MobiDB-lite"/>
    </source>
</evidence>
<feature type="signal peptide" evidence="2">
    <location>
        <begin position="1"/>
        <end position="30"/>
    </location>
</feature>
<organism evidence="3 4">
    <name type="scientific">Gluconacetobacter johannae</name>
    <dbReference type="NCBI Taxonomy" id="112140"/>
    <lineage>
        <taxon>Bacteria</taxon>
        <taxon>Pseudomonadati</taxon>
        <taxon>Pseudomonadota</taxon>
        <taxon>Alphaproteobacteria</taxon>
        <taxon>Acetobacterales</taxon>
        <taxon>Acetobacteraceae</taxon>
        <taxon>Gluconacetobacter</taxon>
    </lineage>
</organism>
<feature type="chain" id="PRO_5031278469" description="Transmembrane protein" evidence="2">
    <location>
        <begin position="31"/>
        <end position="131"/>
    </location>
</feature>
<evidence type="ECO:0000313" key="3">
    <source>
        <dbReference type="EMBL" id="MBB2174781.1"/>
    </source>
</evidence>
<gene>
    <name evidence="3" type="ORF">HLH21_02430</name>
</gene>
<proteinExistence type="predicted"/>
<reference evidence="3 4" key="1">
    <citation type="submission" date="2020-04" db="EMBL/GenBank/DDBJ databases">
        <title>Description of novel Gluconacetobacter.</title>
        <authorList>
            <person name="Sombolestani A."/>
        </authorList>
    </citation>
    <scope>NUCLEOTIDE SEQUENCE [LARGE SCALE GENOMIC DNA]</scope>
    <source>
        <strain evidence="3 4">LMG 21312</strain>
    </source>
</reference>
<feature type="region of interest" description="Disordered" evidence="1">
    <location>
        <begin position="101"/>
        <end position="131"/>
    </location>
</feature>
<dbReference type="Proteomes" id="UP000561066">
    <property type="component" value="Unassembled WGS sequence"/>
</dbReference>
<accession>A0A7W4J519</accession>
<evidence type="ECO:0008006" key="5">
    <source>
        <dbReference type="Google" id="ProtNLM"/>
    </source>
</evidence>
<name>A0A7W4J519_9PROT</name>
<evidence type="ECO:0000256" key="2">
    <source>
        <dbReference type="SAM" id="SignalP"/>
    </source>
</evidence>
<evidence type="ECO:0000313" key="4">
    <source>
        <dbReference type="Proteomes" id="UP000561066"/>
    </source>
</evidence>
<feature type="compositionally biased region" description="Pro residues" evidence="1">
    <location>
        <begin position="101"/>
        <end position="120"/>
    </location>
</feature>
<comment type="caution">
    <text evidence="3">The sequence shown here is derived from an EMBL/GenBank/DDBJ whole genome shotgun (WGS) entry which is preliminary data.</text>
</comment>
<keyword evidence="2" id="KW-0732">Signal</keyword>
<dbReference type="EMBL" id="JABEQH010000002">
    <property type="protein sequence ID" value="MBB2174781.1"/>
    <property type="molecule type" value="Genomic_DNA"/>
</dbReference>
<keyword evidence="4" id="KW-1185">Reference proteome</keyword>
<dbReference type="AlphaFoldDB" id="A0A7W4J519"/>
<protein>
    <recommendedName>
        <fullName evidence="5">Transmembrane protein</fullName>
    </recommendedName>
</protein>
<dbReference type="RefSeq" id="WP_182940691.1">
    <property type="nucleotide sequence ID" value="NZ_JABEQH010000002.1"/>
</dbReference>